<gene>
    <name evidence="9" type="ORF">ACFSUQ_09195</name>
</gene>
<accession>A0ABW5RLA0</accession>
<sequence length="246" mass="26775">MCGRFVVAKASSDLAVEFDIDRVSDTEFTPSYNIAPTTSVPVIVQAPAPAEEVDTYGPGPIRRLEVAKWGLVPGWARDASVASRAFNARSETAAVKPTFRAAVKRRRAVIPASGYYEWQTGADGTKQPYYVHPAEGGADASLCFAGLYEWWQNPEGEWLLSTTILTREAPAGRMRELHHRIPVFCTAADIDEWCDPALAGSAELVADFAERSLALTDSLALRAVDRRVGNVRERGPELIAPMADPA</sequence>
<keyword evidence="6" id="KW-0238">DNA-binding</keyword>
<dbReference type="GO" id="GO:0016787">
    <property type="term" value="F:hydrolase activity"/>
    <property type="evidence" value="ECO:0007669"/>
    <property type="project" value="UniProtKB-KW"/>
</dbReference>
<dbReference type="Gene3D" id="3.90.1680.10">
    <property type="entry name" value="SOS response associated peptidase-like"/>
    <property type="match status" value="1"/>
</dbReference>
<evidence type="ECO:0000313" key="10">
    <source>
        <dbReference type="Proteomes" id="UP001597453"/>
    </source>
</evidence>
<evidence type="ECO:0000256" key="2">
    <source>
        <dbReference type="ARBA" id="ARBA00022670"/>
    </source>
</evidence>
<evidence type="ECO:0000256" key="8">
    <source>
        <dbReference type="RuleBase" id="RU364100"/>
    </source>
</evidence>
<dbReference type="Pfam" id="PF02586">
    <property type="entry name" value="SRAP"/>
    <property type="match status" value="1"/>
</dbReference>
<proteinExistence type="inferred from homology"/>
<dbReference type="Proteomes" id="UP001597453">
    <property type="component" value="Unassembled WGS sequence"/>
</dbReference>
<keyword evidence="7" id="KW-0456">Lyase</keyword>
<evidence type="ECO:0000313" key="9">
    <source>
        <dbReference type="EMBL" id="MFD2675465.1"/>
    </source>
</evidence>
<keyword evidence="2 8" id="KW-0645">Protease</keyword>
<evidence type="ECO:0000256" key="7">
    <source>
        <dbReference type="ARBA" id="ARBA00023239"/>
    </source>
</evidence>
<evidence type="ECO:0000256" key="4">
    <source>
        <dbReference type="ARBA" id="ARBA00022801"/>
    </source>
</evidence>
<keyword evidence="3" id="KW-0227">DNA damage</keyword>
<dbReference type="PANTHER" id="PTHR13604">
    <property type="entry name" value="DC12-RELATED"/>
    <property type="match status" value="1"/>
</dbReference>
<comment type="caution">
    <text evidence="9">The sequence shown here is derived from an EMBL/GenBank/DDBJ whole genome shotgun (WGS) entry which is preliminary data.</text>
</comment>
<dbReference type="EMBL" id="JBHUNF010000009">
    <property type="protein sequence ID" value="MFD2675465.1"/>
    <property type="molecule type" value="Genomic_DNA"/>
</dbReference>
<dbReference type="SUPFAM" id="SSF143081">
    <property type="entry name" value="BB1717-like"/>
    <property type="match status" value="1"/>
</dbReference>
<evidence type="ECO:0000256" key="3">
    <source>
        <dbReference type="ARBA" id="ARBA00022763"/>
    </source>
</evidence>
<dbReference type="EC" id="3.4.-.-" evidence="8"/>
<keyword evidence="10" id="KW-1185">Reference proteome</keyword>
<protein>
    <recommendedName>
        <fullName evidence="8">Abasic site processing protein</fullName>
        <ecNumber evidence="8">3.4.-.-</ecNumber>
    </recommendedName>
</protein>
<keyword evidence="4 8" id="KW-0378">Hydrolase</keyword>
<name>A0ABW5RLA0_9MICO</name>
<evidence type="ECO:0000256" key="5">
    <source>
        <dbReference type="ARBA" id="ARBA00023124"/>
    </source>
</evidence>
<evidence type="ECO:0000256" key="1">
    <source>
        <dbReference type="ARBA" id="ARBA00008136"/>
    </source>
</evidence>
<dbReference type="RefSeq" id="WP_066058279.1">
    <property type="nucleotide sequence ID" value="NZ_JBHUNF010000009.1"/>
</dbReference>
<evidence type="ECO:0000256" key="6">
    <source>
        <dbReference type="ARBA" id="ARBA00023125"/>
    </source>
</evidence>
<comment type="similarity">
    <text evidence="1 8">Belongs to the SOS response-associated peptidase family.</text>
</comment>
<dbReference type="PANTHER" id="PTHR13604:SF0">
    <property type="entry name" value="ABASIC SITE PROCESSING PROTEIN HMCES"/>
    <property type="match status" value="1"/>
</dbReference>
<organism evidence="9 10">
    <name type="scientific">Gulosibacter bifidus</name>
    <dbReference type="NCBI Taxonomy" id="272239"/>
    <lineage>
        <taxon>Bacteria</taxon>
        <taxon>Bacillati</taxon>
        <taxon>Actinomycetota</taxon>
        <taxon>Actinomycetes</taxon>
        <taxon>Micrococcales</taxon>
        <taxon>Microbacteriaceae</taxon>
        <taxon>Gulosibacter</taxon>
    </lineage>
</organism>
<dbReference type="InterPro" id="IPR003738">
    <property type="entry name" value="SRAP"/>
</dbReference>
<reference evidence="10" key="1">
    <citation type="journal article" date="2019" name="Int. J. Syst. Evol. Microbiol.">
        <title>The Global Catalogue of Microorganisms (GCM) 10K type strain sequencing project: providing services to taxonomists for standard genome sequencing and annotation.</title>
        <authorList>
            <consortium name="The Broad Institute Genomics Platform"/>
            <consortium name="The Broad Institute Genome Sequencing Center for Infectious Disease"/>
            <person name="Wu L."/>
            <person name="Ma J."/>
        </authorList>
    </citation>
    <scope>NUCLEOTIDE SEQUENCE [LARGE SCALE GENOMIC DNA]</scope>
    <source>
        <strain evidence="10">TISTR 1511</strain>
    </source>
</reference>
<dbReference type="InterPro" id="IPR036590">
    <property type="entry name" value="SRAP-like"/>
</dbReference>
<keyword evidence="5" id="KW-0190">Covalent protein-DNA linkage</keyword>